<dbReference type="PANTHER" id="PTHR10953">
    <property type="entry name" value="UBIQUITIN-ACTIVATING ENZYME E1"/>
    <property type="match status" value="1"/>
</dbReference>
<dbReference type="GO" id="GO:0005829">
    <property type="term" value="C:cytosol"/>
    <property type="evidence" value="ECO:0007669"/>
    <property type="project" value="TreeGrafter"/>
</dbReference>
<evidence type="ECO:0000256" key="3">
    <source>
        <dbReference type="ARBA" id="ARBA00022840"/>
    </source>
</evidence>
<evidence type="ECO:0000313" key="6">
    <source>
        <dbReference type="EMBL" id="AXL22244.1"/>
    </source>
</evidence>
<gene>
    <name evidence="6" type="ORF">DKB62_12100</name>
</gene>
<dbReference type="PANTHER" id="PTHR10953:SF102">
    <property type="entry name" value="ADENYLYLTRANSFERASE AND SULFURTRANSFERASE MOCS3"/>
    <property type="match status" value="1"/>
</dbReference>
<accession>A0A346B2A1</accession>
<dbReference type="InterPro" id="IPR035985">
    <property type="entry name" value="Ubiquitin-activating_enz"/>
</dbReference>
<dbReference type="GO" id="GO:0004792">
    <property type="term" value="F:thiosulfate-cyanide sulfurtransferase activity"/>
    <property type="evidence" value="ECO:0007669"/>
    <property type="project" value="TreeGrafter"/>
</dbReference>
<dbReference type="GO" id="GO:0008146">
    <property type="term" value="F:sulfotransferase activity"/>
    <property type="evidence" value="ECO:0007669"/>
    <property type="project" value="TreeGrafter"/>
</dbReference>
<keyword evidence="7" id="KW-1185">Reference proteome</keyword>
<dbReference type="CDD" id="cd00757">
    <property type="entry name" value="ThiF_MoeB_HesA_family"/>
    <property type="match status" value="1"/>
</dbReference>
<feature type="domain" description="THIF-type NAD/FAD binding fold" evidence="5">
    <location>
        <begin position="11"/>
        <end position="247"/>
    </location>
</feature>
<evidence type="ECO:0000256" key="1">
    <source>
        <dbReference type="ARBA" id="ARBA00022679"/>
    </source>
</evidence>
<dbReference type="InterPro" id="IPR000594">
    <property type="entry name" value="ThiF_NAD_FAD-bd"/>
</dbReference>
<dbReference type="Pfam" id="PF00899">
    <property type="entry name" value="ThiF"/>
    <property type="match status" value="1"/>
</dbReference>
<reference evidence="6 7" key="1">
    <citation type="submission" date="2018-05" db="EMBL/GenBank/DDBJ databases">
        <title>Complete genome sequence of Megasphaera sp. AJH120T, isolated from the ceca of a chicken.</title>
        <authorList>
            <person name="Maki J."/>
            <person name="Looft T."/>
        </authorList>
    </citation>
    <scope>NUCLEOTIDE SEQUENCE [LARGE SCALE GENOMIC DNA]</scope>
    <source>
        <strain evidence="6 7">AJH120</strain>
    </source>
</reference>
<sequence>MKLTVEQRDRYARNMALAGIGEEGQRKLWESKVLLIGAGGLGSPIALYLAAAGVGTLGIVDGDVVDVSNLQRQILHSEQVVGTEKALSAQRRLRELNGGITVVPYCEEVTRSNIADIINDKDYDFIIDGTDNFSAKFLINDACVLLQKPFSHAGVVAYHGQVLTYVPGQGPCYRCIFEEEPAPGDVPTAKDVGILGAAAGTIGTIQATEAIKYITGVGELLTGTLLTYDALTMTFRKVPFPQNPDCAVCGDHPTITAL</sequence>
<dbReference type="GO" id="GO:0016779">
    <property type="term" value="F:nucleotidyltransferase activity"/>
    <property type="evidence" value="ECO:0007669"/>
    <property type="project" value="TreeGrafter"/>
</dbReference>
<evidence type="ECO:0000256" key="4">
    <source>
        <dbReference type="SAM" id="Phobius"/>
    </source>
</evidence>
<keyword evidence="4" id="KW-1133">Transmembrane helix</keyword>
<dbReference type="OrthoDB" id="9804286at2"/>
<dbReference type="Gene3D" id="3.40.50.720">
    <property type="entry name" value="NAD(P)-binding Rossmann-like Domain"/>
    <property type="match status" value="1"/>
</dbReference>
<dbReference type="GO" id="GO:0008641">
    <property type="term" value="F:ubiquitin-like modifier activating enzyme activity"/>
    <property type="evidence" value="ECO:0007669"/>
    <property type="project" value="InterPro"/>
</dbReference>
<dbReference type="FunFam" id="3.40.50.720:FF:000033">
    <property type="entry name" value="Adenylyltransferase and sulfurtransferase MOCS3"/>
    <property type="match status" value="1"/>
</dbReference>
<keyword evidence="2" id="KW-0547">Nucleotide-binding</keyword>
<keyword evidence="3" id="KW-0067">ATP-binding</keyword>
<evidence type="ECO:0000256" key="2">
    <source>
        <dbReference type="ARBA" id="ARBA00022741"/>
    </source>
</evidence>
<name>A0A346B2A1_9FIRM</name>
<organism evidence="6 7">
    <name type="scientific">Megasphaera stantonii</name>
    <dbReference type="NCBI Taxonomy" id="2144175"/>
    <lineage>
        <taxon>Bacteria</taxon>
        <taxon>Bacillati</taxon>
        <taxon>Bacillota</taxon>
        <taxon>Negativicutes</taxon>
        <taxon>Veillonellales</taxon>
        <taxon>Veillonellaceae</taxon>
        <taxon>Megasphaera</taxon>
    </lineage>
</organism>
<dbReference type="InterPro" id="IPR045886">
    <property type="entry name" value="ThiF/MoeB/HesA"/>
</dbReference>
<dbReference type="EMBL" id="CP029462">
    <property type="protein sequence ID" value="AXL22244.1"/>
    <property type="molecule type" value="Genomic_DNA"/>
</dbReference>
<dbReference type="RefSeq" id="WP_107196604.1">
    <property type="nucleotide sequence ID" value="NZ_CP029462.1"/>
</dbReference>
<dbReference type="Proteomes" id="UP000254337">
    <property type="component" value="Chromosome"/>
</dbReference>
<dbReference type="GO" id="GO:0005524">
    <property type="term" value="F:ATP binding"/>
    <property type="evidence" value="ECO:0007669"/>
    <property type="project" value="UniProtKB-KW"/>
</dbReference>
<evidence type="ECO:0000259" key="5">
    <source>
        <dbReference type="Pfam" id="PF00899"/>
    </source>
</evidence>
<evidence type="ECO:0000313" key="7">
    <source>
        <dbReference type="Proteomes" id="UP000254337"/>
    </source>
</evidence>
<keyword evidence="4" id="KW-0812">Transmembrane</keyword>
<feature type="transmembrane region" description="Helical" evidence="4">
    <location>
        <begin position="33"/>
        <end position="60"/>
    </location>
</feature>
<protein>
    <submittedName>
        <fullName evidence="6">HesA/MoeB/ThiF family protein</fullName>
    </submittedName>
</protein>
<keyword evidence="1" id="KW-0808">Transferase</keyword>
<proteinExistence type="predicted"/>
<keyword evidence="4" id="KW-0472">Membrane</keyword>
<dbReference type="AlphaFoldDB" id="A0A346B2A1"/>
<dbReference type="SUPFAM" id="SSF69572">
    <property type="entry name" value="Activating enzymes of the ubiquitin-like proteins"/>
    <property type="match status" value="1"/>
</dbReference>
<dbReference type="KEGG" id="meg:DKB62_12100"/>